<dbReference type="EMBL" id="JAPWTK010000189">
    <property type="protein sequence ID" value="KAJ8946307.1"/>
    <property type="molecule type" value="Genomic_DNA"/>
</dbReference>
<organism evidence="8 9">
    <name type="scientific">Aromia moschata</name>
    <dbReference type="NCBI Taxonomy" id="1265417"/>
    <lineage>
        <taxon>Eukaryota</taxon>
        <taxon>Metazoa</taxon>
        <taxon>Ecdysozoa</taxon>
        <taxon>Arthropoda</taxon>
        <taxon>Hexapoda</taxon>
        <taxon>Insecta</taxon>
        <taxon>Pterygota</taxon>
        <taxon>Neoptera</taxon>
        <taxon>Endopterygota</taxon>
        <taxon>Coleoptera</taxon>
        <taxon>Polyphaga</taxon>
        <taxon>Cucujiformia</taxon>
        <taxon>Chrysomeloidea</taxon>
        <taxon>Cerambycidae</taxon>
        <taxon>Cerambycinae</taxon>
        <taxon>Callichromatini</taxon>
        <taxon>Aromia</taxon>
    </lineage>
</organism>
<feature type="disulfide bond" evidence="5">
    <location>
        <begin position="336"/>
        <end position="348"/>
    </location>
</feature>
<keyword evidence="5" id="KW-1015">Disulfide bond</keyword>
<dbReference type="AlphaFoldDB" id="A0AAV8Y4K6"/>
<dbReference type="Proteomes" id="UP001162162">
    <property type="component" value="Unassembled WGS sequence"/>
</dbReference>
<feature type="binding site" evidence="4">
    <location>
        <begin position="353"/>
        <end position="357"/>
    </location>
    <ligand>
        <name>3'-phosphoadenylyl sulfate</name>
        <dbReference type="ChEBI" id="CHEBI:58339"/>
    </ligand>
</feature>
<reference evidence="8" key="1">
    <citation type="journal article" date="2023" name="Insect Mol. Biol.">
        <title>Genome sequencing provides insights into the evolution of gene families encoding plant cell wall-degrading enzymes in longhorned beetles.</title>
        <authorList>
            <person name="Shin N.R."/>
            <person name="Okamura Y."/>
            <person name="Kirsch R."/>
            <person name="Pauchet Y."/>
        </authorList>
    </citation>
    <scope>NUCLEOTIDE SEQUENCE</scope>
    <source>
        <strain evidence="8">AMC_N1</strain>
    </source>
</reference>
<feature type="binding site" evidence="4">
    <location>
        <position position="246"/>
    </location>
    <ligand>
        <name>3'-phosphoadenylyl sulfate</name>
        <dbReference type="ChEBI" id="CHEBI:58339"/>
    </ligand>
</feature>
<keyword evidence="1" id="KW-0808">Transferase</keyword>
<keyword evidence="6" id="KW-0812">Transmembrane</keyword>
<keyword evidence="6" id="KW-1133">Transmembrane helix</keyword>
<dbReference type="Pfam" id="PF00685">
    <property type="entry name" value="Sulfotransfer_1"/>
    <property type="match status" value="1"/>
</dbReference>
<protein>
    <recommendedName>
        <fullName evidence="7">Sulfotransferase domain-containing protein</fullName>
    </recommendedName>
</protein>
<accession>A0AAV8Y4K6</accession>
<dbReference type="InterPro" id="IPR000863">
    <property type="entry name" value="Sulfotransferase_dom"/>
</dbReference>
<dbReference type="InterPro" id="IPR037359">
    <property type="entry name" value="NST/OST"/>
</dbReference>
<feature type="non-terminal residue" evidence="8">
    <location>
        <position position="1"/>
    </location>
</feature>
<evidence type="ECO:0000256" key="5">
    <source>
        <dbReference type="PIRSR" id="PIRSR637359-3"/>
    </source>
</evidence>
<dbReference type="PANTHER" id="PTHR10605">
    <property type="entry name" value="HEPARAN SULFATE SULFOTRANSFERASE"/>
    <property type="match status" value="1"/>
</dbReference>
<dbReference type="InterPro" id="IPR027417">
    <property type="entry name" value="P-loop_NTPase"/>
</dbReference>
<evidence type="ECO:0000313" key="8">
    <source>
        <dbReference type="EMBL" id="KAJ8946307.1"/>
    </source>
</evidence>
<evidence type="ECO:0000256" key="2">
    <source>
        <dbReference type="ARBA" id="ARBA00023180"/>
    </source>
</evidence>
<name>A0AAV8Y4K6_9CUCU</name>
<comment type="caution">
    <text evidence="8">The sequence shown here is derived from an EMBL/GenBank/DDBJ whole genome shotgun (WGS) entry which is preliminary data.</text>
</comment>
<feature type="transmembrane region" description="Helical" evidence="6">
    <location>
        <begin position="82"/>
        <end position="100"/>
    </location>
</feature>
<dbReference type="PANTHER" id="PTHR10605:SF72">
    <property type="entry name" value="HEPARAN SULFATE 3-O SULFOTRANSFERASE-B, ISOFORM A"/>
    <property type="match status" value="1"/>
</dbReference>
<evidence type="ECO:0000259" key="7">
    <source>
        <dbReference type="Pfam" id="PF00685"/>
    </source>
</evidence>
<feature type="active site" description="For sulfotransferase activity" evidence="3">
    <location>
        <position position="167"/>
    </location>
</feature>
<feature type="binding site" evidence="4">
    <location>
        <position position="238"/>
    </location>
    <ligand>
        <name>3'-phosphoadenylyl sulfate</name>
        <dbReference type="ChEBI" id="CHEBI:58339"/>
    </ligand>
</feature>
<dbReference type="Gene3D" id="3.40.50.300">
    <property type="entry name" value="P-loop containing nucleotide triphosphate hydrolases"/>
    <property type="match status" value="1"/>
</dbReference>
<proteinExistence type="predicted"/>
<evidence type="ECO:0000313" key="9">
    <source>
        <dbReference type="Proteomes" id="UP001162162"/>
    </source>
</evidence>
<keyword evidence="2" id="KW-0325">Glycoprotein</keyword>
<gene>
    <name evidence="8" type="ORF">NQ318_004196</name>
</gene>
<dbReference type="GO" id="GO:0008467">
    <property type="term" value="F:[heparan sulfate]-glucosamine 3-sulfotransferase activity"/>
    <property type="evidence" value="ECO:0007669"/>
    <property type="project" value="TreeGrafter"/>
</dbReference>
<evidence type="ECO:0000256" key="1">
    <source>
        <dbReference type="ARBA" id="ARBA00022679"/>
    </source>
</evidence>
<feature type="transmembrane region" description="Helical" evidence="6">
    <location>
        <begin position="6"/>
        <end position="27"/>
    </location>
</feature>
<feature type="binding site" evidence="4">
    <location>
        <begin position="167"/>
        <end position="171"/>
    </location>
    <ligand>
        <name>3'-phosphoadenylyl sulfate</name>
        <dbReference type="ChEBI" id="CHEBI:58339"/>
    </ligand>
</feature>
<dbReference type="SUPFAM" id="SSF52540">
    <property type="entry name" value="P-loop containing nucleoside triphosphate hydrolases"/>
    <property type="match status" value="1"/>
</dbReference>
<keyword evidence="6" id="KW-0472">Membrane</keyword>
<evidence type="ECO:0000256" key="4">
    <source>
        <dbReference type="PIRSR" id="PIRSR637359-2"/>
    </source>
</evidence>
<keyword evidence="9" id="KW-1185">Reference proteome</keyword>
<sequence length="405" mass="46298">TNKFQWRIVFLVAAGASIAVNIFYLLFGSSEVQWWDSFGGDEEKEKNTKNSTDVQQQMRQCETYLVMLLAIEGHGNSHFKKIILALIILAAISFYVTFIFNSCVVSSISKAIPKWQVHPVVPNVVLRVVSLIEGNETDISPKYRLFREQGLRPERQLPSALIIGVKKGGTRALFRIHPNSSRRSRSRQRGFQWYRTHMPATLEGQLTIEKTPSYFITKEAPRRVQLMNPSTKLLVVVRDPVTRAVSDYAQAISKKNDMKPFEQLVFVNGSIGSIIDTSWGPIKLGIYSRYLTRWLNGERLVLDPAIELKRVQDFLGLKRVVTEKHFYFNSTKGFPCLFKSEGHSAPHCLGKTKGRSHPYVNPIVLQRLRDFYRPFNNHFYQMTGINFGWLKSADPGGIKFLHIST</sequence>
<feature type="domain" description="Sulfotransferase" evidence="7">
    <location>
        <begin position="159"/>
        <end position="373"/>
    </location>
</feature>
<evidence type="ECO:0000256" key="6">
    <source>
        <dbReference type="SAM" id="Phobius"/>
    </source>
</evidence>
<evidence type="ECO:0000256" key="3">
    <source>
        <dbReference type="PIRSR" id="PIRSR637359-1"/>
    </source>
</evidence>